<dbReference type="PROSITE" id="PS00211">
    <property type="entry name" value="ABC_TRANSPORTER_1"/>
    <property type="match status" value="1"/>
</dbReference>
<gene>
    <name evidence="6" type="ORF">DDE84_05215</name>
</gene>
<dbReference type="PROSITE" id="PS50893">
    <property type="entry name" value="ABC_TRANSPORTER_2"/>
    <property type="match status" value="1"/>
</dbReference>
<dbReference type="EMBL" id="QDAG01000004">
    <property type="protein sequence ID" value="KAE8128874.1"/>
    <property type="molecule type" value="Genomic_DNA"/>
</dbReference>
<dbReference type="InterPro" id="IPR003593">
    <property type="entry name" value="AAA+_ATPase"/>
</dbReference>
<dbReference type="SUPFAM" id="SSF52540">
    <property type="entry name" value="P-loop containing nucleoside triphosphate hydrolases"/>
    <property type="match status" value="1"/>
</dbReference>
<keyword evidence="2" id="KW-0547">Nucleotide-binding</keyword>
<dbReference type="Pfam" id="PF00005">
    <property type="entry name" value="ABC_tran"/>
    <property type="match status" value="1"/>
</dbReference>
<feature type="domain" description="ABC transporter" evidence="5">
    <location>
        <begin position="41"/>
        <end position="276"/>
    </location>
</feature>
<dbReference type="Proteomes" id="UP000325415">
    <property type="component" value="Unassembled WGS sequence"/>
</dbReference>
<evidence type="ECO:0000256" key="2">
    <source>
        <dbReference type="ARBA" id="ARBA00022741"/>
    </source>
</evidence>
<accession>A0A5N6S3D1</accession>
<dbReference type="GO" id="GO:0005524">
    <property type="term" value="F:ATP binding"/>
    <property type="evidence" value="ECO:0007669"/>
    <property type="project" value="UniProtKB-KW"/>
</dbReference>
<dbReference type="AlphaFoldDB" id="A0A5N6S3D1"/>
<evidence type="ECO:0000256" key="3">
    <source>
        <dbReference type="ARBA" id="ARBA00022840"/>
    </source>
</evidence>
<dbReference type="CDD" id="cd03293">
    <property type="entry name" value="ABC_NrtD_SsuB_transporters"/>
    <property type="match status" value="1"/>
</dbReference>
<evidence type="ECO:0000259" key="5">
    <source>
        <dbReference type="PROSITE" id="PS50893"/>
    </source>
</evidence>
<dbReference type="PANTHER" id="PTHR42788">
    <property type="entry name" value="TAURINE IMPORT ATP-BINDING PROTEIN-RELATED"/>
    <property type="match status" value="1"/>
</dbReference>
<dbReference type="SMART" id="SM00382">
    <property type="entry name" value="AAA"/>
    <property type="match status" value="1"/>
</dbReference>
<reference evidence="6 7" key="1">
    <citation type="submission" date="2018-04" db="EMBL/GenBank/DDBJ databases">
        <authorList>
            <person name="Eckel V.P."/>
            <person name="Vogel R.F."/>
        </authorList>
    </citation>
    <scope>NUCLEOTIDE SEQUENCE [LARGE SCALE GENOMIC DNA]</scope>
    <source>
        <strain evidence="7">TMW 2.1764</strain>
    </source>
</reference>
<dbReference type="InterPro" id="IPR018632">
    <property type="entry name" value="AAA-associated_dom_C"/>
</dbReference>
<dbReference type="OrthoDB" id="8773773at2"/>
<proteinExistence type="predicted"/>
<evidence type="ECO:0000313" key="6">
    <source>
        <dbReference type="EMBL" id="KAE8128874.1"/>
    </source>
</evidence>
<keyword evidence="3 6" id="KW-0067">ATP-binding</keyword>
<dbReference type="InterPro" id="IPR027417">
    <property type="entry name" value="P-loop_NTPase"/>
</dbReference>
<keyword evidence="7" id="KW-1185">Reference proteome</keyword>
<name>A0A5N6S3D1_9BIFI</name>
<evidence type="ECO:0000313" key="7">
    <source>
        <dbReference type="Proteomes" id="UP000325415"/>
    </source>
</evidence>
<evidence type="ECO:0000256" key="1">
    <source>
        <dbReference type="ARBA" id="ARBA00022448"/>
    </source>
</evidence>
<dbReference type="PANTHER" id="PTHR42788:SF13">
    <property type="entry name" value="ALIPHATIC SULFONATES IMPORT ATP-BINDING PROTEIN SSUB"/>
    <property type="match status" value="1"/>
</dbReference>
<sequence length="546" mass="58771">MNLTFKNTAAAGTTIRNAASKRVTTTRAEFAHLDATHGNIISAQHISQRFATDKKTDLTVLDDISFTLYDNEIVAILGRSGAGKSTFLRILAGLVQPSEGSVEYRGTPLDGPNHGVSLVFQTFALMPWLTVQANVELGLEARGMPRSQRRDVALAAIDAIGLDGFESAYPKELSGGMRQRVGIARALVMRPDALFMDEPFSALDVLTAENLRQEVLSLWNGKDQGIRSILMVTHNIEEAVEMADRVIVFGSHPGRLIAQTSIDLPRPRNRHSAEFEARVDYLYSVLTGTQSHPQTPRSAAGKTEGDAATAAASRQEQAAPMAAAVPSTLSQPPASAAPSDQYSSAAEHAQGMQTTADKAVDAAQPAGATPVGANGAHTMPRATAADQPFLPNATPGGLAGLLDVIAENPSGIDLADLASLLSFEVDDLFPLIDAGAMLRVLAVREGRVRLTDQGWAWHDADILGSKQVFARLALQHAPLVRTIDLALKQSETGRLRGELVLNLLRNRHEDAKAWQQFHIAVTWGRYGELFDYDADDDLLIIDEANK</sequence>
<feature type="region of interest" description="Disordered" evidence="4">
    <location>
        <begin position="288"/>
        <end position="379"/>
    </location>
</feature>
<keyword evidence="1" id="KW-0813">Transport</keyword>
<dbReference type="Pfam" id="PF09821">
    <property type="entry name" value="AAA_assoc_C"/>
    <property type="match status" value="1"/>
</dbReference>
<feature type="compositionally biased region" description="Low complexity" evidence="4">
    <location>
        <begin position="307"/>
        <end position="324"/>
    </location>
</feature>
<comment type="caution">
    <text evidence="6">The sequence shown here is derived from an EMBL/GenBank/DDBJ whole genome shotgun (WGS) entry which is preliminary data.</text>
</comment>
<evidence type="ECO:0000256" key="4">
    <source>
        <dbReference type="SAM" id="MobiDB-lite"/>
    </source>
</evidence>
<organism evidence="6 7">
    <name type="scientific">Bifidobacterium tibiigranuli</name>
    <dbReference type="NCBI Taxonomy" id="2172043"/>
    <lineage>
        <taxon>Bacteria</taxon>
        <taxon>Bacillati</taxon>
        <taxon>Actinomycetota</taxon>
        <taxon>Actinomycetes</taxon>
        <taxon>Bifidobacteriales</taxon>
        <taxon>Bifidobacteriaceae</taxon>
        <taxon>Bifidobacterium</taxon>
    </lineage>
</organism>
<dbReference type="Gene3D" id="3.40.50.300">
    <property type="entry name" value="P-loop containing nucleotide triphosphate hydrolases"/>
    <property type="match status" value="1"/>
</dbReference>
<dbReference type="InterPro" id="IPR003439">
    <property type="entry name" value="ABC_transporter-like_ATP-bd"/>
</dbReference>
<dbReference type="RefSeq" id="WP_152580668.1">
    <property type="nucleotide sequence ID" value="NZ_JAKVIV010000013.1"/>
</dbReference>
<protein>
    <submittedName>
        <fullName evidence="6">ATP-binding cassette domain-containing protein</fullName>
    </submittedName>
</protein>
<dbReference type="InterPro" id="IPR017871">
    <property type="entry name" value="ABC_transporter-like_CS"/>
</dbReference>
<dbReference type="InterPro" id="IPR050166">
    <property type="entry name" value="ABC_transporter_ATP-bind"/>
</dbReference>
<dbReference type="GO" id="GO:0016887">
    <property type="term" value="F:ATP hydrolysis activity"/>
    <property type="evidence" value="ECO:0007669"/>
    <property type="project" value="InterPro"/>
</dbReference>
<feature type="compositionally biased region" description="Polar residues" evidence="4">
    <location>
        <begin position="327"/>
        <end position="344"/>
    </location>
</feature>
<feature type="compositionally biased region" description="Polar residues" evidence="4">
    <location>
        <begin position="288"/>
        <end position="297"/>
    </location>
</feature>